<dbReference type="InterPro" id="IPR046960">
    <property type="entry name" value="PPR_At4g14850-like_plant"/>
</dbReference>
<dbReference type="InterPro" id="IPR002885">
    <property type="entry name" value="PPR_rpt"/>
</dbReference>
<sequence length="604" mass="66769">MLSSSPPHTKRLRLSTLSSLAHLPSAAAAAGEFSGEPTTTKSAFSYNALLSALAKSGRVADARRVFDEMPQRDVVSWNAMISGYLLHGRKNEAFGVLYRMQEAGIRVSGFTLSITASSICSLQHAKQLHGIVLRNGLIPTNTVVANTVIGMYGRVGLSGYARAVFNSMEEPDVVSWNSMLSVFKDSRRYNQALECFYSMRGYGFPVNEFTVSTVINVCAGIRDLAEGEKLLALCFKMGFLRNSIVSSAVIDLYCACNRMLGAVRVFGEIQTWDSALCNSMISCYARKGLTDEAMGLFAEATRKGVLPNEITFTSILRSHSSFGFAMEKTQIHCWICKLGLEADLIVSSALVDMYSKLGSIESALKIFYEIDSKDLVSWNTMILGLAQNGRGKEALSLFGKLLDSRIQPDRITLHGVLLACSSEGMVNEGKRLFSLMDTKYRVTYNWEHCICVVDMMGRAGRCKEALGFIDKMPYNRNIALLETLLEASRIHGNLEIAELVAERMVKLGLRSSLPYTVLAELYGSRGRWESVARVWKHMKERVKKEFFMNLRETGATRRPALVGLEALLAGTSALAVARTSAAAKIIALMRSRLLHHELRSSRVR</sequence>
<dbReference type="AlphaFoldDB" id="A0A199VL54"/>
<feature type="repeat" description="PPR" evidence="3">
    <location>
        <begin position="172"/>
        <end position="206"/>
    </location>
</feature>
<dbReference type="EMBL" id="LSRQ01001461">
    <property type="protein sequence ID" value="OAY77733.1"/>
    <property type="molecule type" value="Genomic_DNA"/>
</dbReference>
<dbReference type="NCBIfam" id="TIGR00756">
    <property type="entry name" value="PPR"/>
    <property type="match status" value="5"/>
</dbReference>
<evidence type="ECO:0000256" key="3">
    <source>
        <dbReference type="PROSITE-ProRule" id="PRU00708"/>
    </source>
</evidence>
<dbReference type="FunFam" id="1.25.40.10:FF:000090">
    <property type="entry name" value="Pentatricopeptide repeat-containing protein, chloroplastic"/>
    <property type="match status" value="1"/>
</dbReference>
<evidence type="ECO:0000256" key="2">
    <source>
        <dbReference type="ARBA" id="ARBA00022946"/>
    </source>
</evidence>
<dbReference type="PANTHER" id="PTHR47926:SF479">
    <property type="entry name" value="PENTACOTRIPEPTIDE-REPEAT REGION OF PRORP DOMAIN-CONTAINING PROTEIN"/>
    <property type="match status" value="1"/>
</dbReference>
<organism evidence="4 5">
    <name type="scientific">Ananas comosus</name>
    <name type="common">Pineapple</name>
    <name type="synonym">Ananas ananas</name>
    <dbReference type="NCBI Taxonomy" id="4615"/>
    <lineage>
        <taxon>Eukaryota</taxon>
        <taxon>Viridiplantae</taxon>
        <taxon>Streptophyta</taxon>
        <taxon>Embryophyta</taxon>
        <taxon>Tracheophyta</taxon>
        <taxon>Spermatophyta</taxon>
        <taxon>Magnoliopsida</taxon>
        <taxon>Liliopsida</taxon>
        <taxon>Poales</taxon>
        <taxon>Bromeliaceae</taxon>
        <taxon>Bromelioideae</taxon>
        <taxon>Ananas</taxon>
    </lineage>
</organism>
<dbReference type="InterPro" id="IPR046848">
    <property type="entry name" value="E_motif"/>
</dbReference>
<dbReference type="Pfam" id="PF12854">
    <property type="entry name" value="PPR_1"/>
    <property type="match status" value="1"/>
</dbReference>
<dbReference type="PROSITE" id="PS51375">
    <property type="entry name" value="PPR"/>
    <property type="match status" value="4"/>
</dbReference>
<dbReference type="Gene3D" id="1.25.40.10">
    <property type="entry name" value="Tetratricopeptide repeat domain"/>
    <property type="match status" value="5"/>
</dbReference>
<evidence type="ECO:0000313" key="4">
    <source>
        <dbReference type="EMBL" id="OAY77733.1"/>
    </source>
</evidence>
<feature type="repeat" description="PPR" evidence="3">
    <location>
        <begin position="374"/>
        <end position="408"/>
    </location>
</feature>
<evidence type="ECO:0000313" key="5">
    <source>
        <dbReference type="Proteomes" id="UP000092600"/>
    </source>
</evidence>
<dbReference type="Pfam" id="PF01535">
    <property type="entry name" value="PPR"/>
    <property type="match status" value="4"/>
</dbReference>
<dbReference type="InterPro" id="IPR011990">
    <property type="entry name" value="TPR-like_helical_dom_sf"/>
</dbReference>
<gene>
    <name evidence="4" type="ORF">ACMD2_20762</name>
</gene>
<feature type="repeat" description="PPR" evidence="3">
    <location>
        <begin position="273"/>
        <end position="307"/>
    </location>
</feature>
<dbReference type="GO" id="GO:0009451">
    <property type="term" value="P:RNA modification"/>
    <property type="evidence" value="ECO:0007669"/>
    <property type="project" value="InterPro"/>
</dbReference>
<keyword evidence="2" id="KW-0809">Transit peptide</keyword>
<name>A0A199VL54_ANACO</name>
<dbReference type="Pfam" id="PF13041">
    <property type="entry name" value="PPR_2"/>
    <property type="match status" value="4"/>
</dbReference>
<dbReference type="PANTHER" id="PTHR47926">
    <property type="entry name" value="PENTATRICOPEPTIDE REPEAT-CONTAINING PROTEIN"/>
    <property type="match status" value="1"/>
</dbReference>
<comment type="caution">
    <text evidence="4">The sequence shown here is derived from an EMBL/GenBank/DDBJ whole genome shotgun (WGS) entry which is preliminary data.</text>
</comment>
<evidence type="ECO:0000256" key="1">
    <source>
        <dbReference type="ARBA" id="ARBA00022737"/>
    </source>
</evidence>
<keyword evidence="1" id="KW-0677">Repeat</keyword>
<dbReference type="Pfam" id="PF20431">
    <property type="entry name" value="E_motif"/>
    <property type="match status" value="1"/>
</dbReference>
<reference evidence="4 5" key="1">
    <citation type="journal article" date="2016" name="DNA Res.">
        <title>The draft genome of MD-2 pineapple using hybrid error correction of long reads.</title>
        <authorList>
            <person name="Redwan R.M."/>
            <person name="Saidin A."/>
            <person name="Kumar S.V."/>
        </authorList>
    </citation>
    <scope>NUCLEOTIDE SEQUENCE [LARGE SCALE GENOMIC DNA]</scope>
    <source>
        <strain evidence="5">cv. MD2</strain>
        <tissue evidence="4">Leaf</tissue>
    </source>
</reference>
<protein>
    <submittedName>
        <fullName evidence="4">Pentatricopeptide repeat-containing protein, mitochondrial</fullName>
    </submittedName>
</protein>
<dbReference type="Proteomes" id="UP000092600">
    <property type="component" value="Unassembled WGS sequence"/>
</dbReference>
<proteinExistence type="predicted"/>
<feature type="repeat" description="PPR" evidence="3">
    <location>
        <begin position="42"/>
        <end position="76"/>
    </location>
</feature>
<accession>A0A199VL54</accession>
<dbReference type="GO" id="GO:0003723">
    <property type="term" value="F:RNA binding"/>
    <property type="evidence" value="ECO:0007669"/>
    <property type="project" value="InterPro"/>
</dbReference>